<reference evidence="2 3" key="2">
    <citation type="submission" date="2007-06" db="EMBL/GenBank/DDBJ databases">
        <title>Draft genome sequence of Ruminococcus gnavus (ATCC 29149).</title>
        <authorList>
            <person name="Sudarsanam P."/>
            <person name="Ley R."/>
            <person name="Guruge J."/>
            <person name="Turnbaugh P.J."/>
            <person name="Mahowald M."/>
            <person name="Liep D."/>
            <person name="Gordon J."/>
        </authorList>
    </citation>
    <scope>NUCLEOTIDE SEQUENCE [LARGE SCALE GENOMIC DNA]</scope>
    <source>
        <strain evidence="2 3">ATCC 29149</strain>
    </source>
</reference>
<organism evidence="2 3">
    <name type="scientific">Mediterraneibacter gnavus (strain ATCC 29149 / DSM 114966 / JCM 6515 / VPI C7-9)</name>
    <name type="common">Ruminococcus gnavus</name>
    <dbReference type="NCBI Taxonomy" id="411470"/>
    <lineage>
        <taxon>Bacteria</taxon>
        <taxon>Bacillati</taxon>
        <taxon>Bacillota</taxon>
        <taxon>Clostridia</taxon>
        <taxon>Lachnospirales</taxon>
        <taxon>Lachnospiraceae</taxon>
        <taxon>Mediterraneibacter</taxon>
    </lineage>
</organism>
<evidence type="ECO:0000259" key="1">
    <source>
        <dbReference type="Pfam" id="PF13349"/>
    </source>
</evidence>
<evidence type="ECO:0000313" key="3">
    <source>
        <dbReference type="Proteomes" id="UP000004410"/>
    </source>
</evidence>
<accession>A7B0Z4</accession>
<sequence>MKKSKKIILTLSAVTLTAGVLFTGIGYMNGGRFGFAFSDGKFISADSMEKEKRPFIMEKKKLDSVKNIDIKILSYANIQILPSSDNAFYLEYNLPGEYPKPVFSCTDGTLTLTQEDREPIAIVGFGFHASQNSECSVTLYVPKKAELNSCSLYSDSGNIQASDLTASDFGLGCDYGDVTLKNIKGKEQLRLNLGSGNLNADTLSGKTAAVYNDSGNISLKSGTFDDLHLENDYGDVRLDGTAVKNASDLTLDSGHITVADSTLGAARIYNESGNITLNKTNGTSMEVTAEYGDVSFTDTEISDVGTFTLDSGNFSANTSTVKAITVKNDSGNVLLNQFSSESAVFTLSYGDLDLTATKLGSFDCKSENGNVSIQLPDPFDSYGFNLHTEYGEIALPSAKETALISEEEDSSEVSYRTNSEAKHKIQVECENGNIRIG</sequence>
<protein>
    <recommendedName>
        <fullName evidence="1">DUF4097 domain-containing protein</fullName>
    </recommendedName>
</protein>
<feature type="domain" description="DUF4097" evidence="1">
    <location>
        <begin position="66"/>
        <end position="258"/>
    </location>
</feature>
<dbReference type="RefSeq" id="WP_004841852.1">
    <property type="nucleotide sequence ID" value="NZ_AAYG02000010.1"/>
</dbReference>
<dbReference type="Pfam" id="PF13349">
    <property type="entry name" value="DUF4097"/>
    <property type="match status" value="1"/>
</dbReference>
<dbReference type="PaxDb" id="411470-RUMGNA_01220"/>
<dbReference type="GeneID" id="57433315"/>
<dbReference type="EMBL" id="AAYG02000010">
    <property type="protein sequence ID" value="EDN78483.1"/>
    <property type="molecule type" value="Genomic_DNA"/>
</dbReference>
<gene>
    <name evidence="2" type="ORF">RUMGNA_01220</name>
</gene>
<proteinExistence type="predicted"/>
<reference evidence="2 3" key="1">
    <citation type="submission" date="2007-04" db="EMBL/GenBank/DDBJ databases">
        <authorList>
            <person name="Fulton L."/>
            <person name="Clifton S."/>
            <person name="Fulton B."/>
            <person name="Xu J."/>
            <person name="Minx P."/>
            <person name="Pepin K.H."/>
            <person name="Johnson M."/>
            <person name="Thiruvilangam P."/>
            <person name="Bhonagiri V."/>
            <person name="Nash W.E."/>
            <person name="Mardis E.R."/>
            <person name="Wilson R.K."/>
        </authorList>
    </citation>
    <scope>NUCLEOTIDE SEQUENCE [LARGE SCALE GENOMIC DNA]</scope>
    <source>
        <strain evidence="2 3">ATCC 29149</strain>
    </source>
</reference>
<name>A7B0Z4_MEDG7</name>
<dbReference type="InterPro" id="IPR025164">
    <property type="entry name" value="Toastrack_DUF4097"/>
</dbReference>
<dbReference type="PANTHER" id="PTHR34094:SF1">
    <property type="entry name" value="PROTEIN FAM185A"/>
    <property type="match status" value="1"/>
</dbReference>
<evidence type="ECO:0000313" key="2">
    <source>
        <dbReference type="EMBL" id="EDN78483.1"/>
    </source>
</evidence>
<dbReference type="PANTHER" id="PTHR34094">
    <property type="match status" value="1"/>
</dbReference>
<dbReference type="Proteomes" id="UP000004410">
    <property type="component" value="Unassembled WGS sequence"/>
</dbReference>
<comment type="caution">
    <text evidence="2">The sequence shown here is derived from an EMBL/GenBank/DDBJ whole genome shotgun (WGS) entry which is preliminary data.</text>
</comment>
<dbReference type="eggNOG" id="COG3595">
    <property type="taxonomic scope" value="Bacteria"/>
</dbReference>
<dbReference type="AlphaFoldDB" id="A7B0Z4"/>